<dbReference type="InterPro" id="IPR001646">
    <property type="entry name" value="5peptide_repeat"/>
</dbReference>
<evidence type="ECO:0000313" key="2">
    <source>
        <dbReference type="Proteomes" id="UP001238179"/>
    </source>
</evidence>
<dbReference type="RefSeq" id="WP_316414871.1">
    <property type="nucleotide sequence ID" value="NZ_AP027080.1"/>
</dbReference>
<evidence type="ECO:0000313" key="1">
    <source>
        <dbReference type="EMBL" id="BDU71969.1"/>
    </source>
</evidence>
<dbReference type="PANTHER" id="PTHR14136">
    <property type="entry name" value="BTB_POZ DOMAIN-CONTAINING PROTEIN KCTD9"/>
    <property type="match status" value="1"/>
</dbReference>
<sequence length="390" mass="42589">MAELTRDDVIEHVKNKVSLEFANLSGLDLRGIDFRRTNLSGADLTSCRLQGSHFLETNLTRAILYEADLSGTNLSGSDLSRANLQKAILVEANMTNAKMVEASLRQADLSQADFTQSDLAKADLHFAKCSGTDFRRAVLSDANFGRAFLRGAMFRGANIMGATFEGALGVDPAVLQGDIAGGIELDEPESGRSLLDVFRVTTTVDYNALRPMGDSTKGAPARKTKYHPPLRGIASVIYTTGGWIRGTFHVPTMHGFLEYLNLSGDMLKLTGVILPYLEMELRFFALRRGKALLVMPDCDLALLQLPEPTAQYHVHRVSFLLEGGTVTGSLAIEEDIRVSDYLANHDGFLVLRNCRFGAHDAPVEEESHFPLLLVNSATVVGASDERLRDG</sequence>
<dbReference type="EMBL" id="AP027080">
    <property type="protein sequence ID" value="BDU71969.1"/>
    <property type="molecule type" value="Genomic_DNA"/>
</dbReference>
<dbReference type="PANTHER" id="PTHR14136:SF17">
    <property type="entry name" value="BTB_POZ DOMAIN-CONTAINING PROTEIN KCTD9"/>
    <property type="match status" value="1"/>
</dbReference>
<protein>
    <recommendedName>
        <fullName evidence="3">Pentapeptide repeat-containing protein</fullName>
    </recommendedName>
</protein>
<evidence type="ECO:0008006" key="3">
    <source>
        <dbReference type="Google" id="ProtNLM"/>
    </source>
</evidence>
<dbReference type="AlphaFoldDB" id="A0AA48GLF8"/>
<dbReference type="Pfam" id="PF00805">
    <property type="entry name" value="Pentapeptide"/>
    <property type="match status" value="3"/>
</dbReference>
<organism evidence="1 2">
    <name type="scientific">Mesoterricola silvestris</name>
    <dbReference type="NCBI Taxonomy" id="2927979"/>
    <lineage>
        <taxon>Bacteria</taxon>
        <taxon>Pseudomonadati</taxon>
        <taxon>Acidobacteriota</taxon>
        <taxon>Holophagae</taxon>
        <taxon>Holophagales</taxon>
        <taxon>Holophagaceae</taxon>
        <taxon>Mesoterricola</taxon>
    </lineage>
</organism>
<proteinExistence type="predicted"/>
<dbReference type="Gene3D" id="2.160.20.80">
    <property type="entry name" value="E3 ubiquitin-protein ligase SopA"/>
    <property type="match status" value="1"/>
</dbReference>
<reference evidence="2" key="1">
    <citation type="journal article" date="2023" name="Int. J. Syst. Evol. Microbiol.">
        <title>Mesoterricola silvestris gen. nov., sp. nov., Mesoterricola sediminis sp. nov., Geothrix oryzae sp. nov., Geothrix edaphica sp. nov., Geothrix rubra sp. nov., and Geothrix limicola sp. nov., six novel members of Acidobacteriota isolated from soils.</title>
        <authorList>
            <person name="Itoh H."/>
            <person name="Sugisawa Y."/>
            <person name="Mise K."/>
            <person name="Xu Z."/>
            <person name="Kuniyasu M."/>
            <person name="Ushijima N."/>
            <person name="Kawano K."/>
            <person name="Kobayashi E."/>
            <person name="Shiratori Y."/>
            <person name="Masuda Y."/>
            <person name="Senoo K."/>
        </authorList>
    </citation>
    <scope>NUCLEOTIDE SEQUENCE [LARGE SCALE GENOMIC DNA]</scope>
    <source>
        <strain evidence="2">W79</strain>
    </source>
</reference>
<dbReference type="KEGG" id="msil:METEAL_11430"/>
<gene>
    <name evidence="1" type="ORF">METEAL_11430</name>
</gene>
<dbReference type="SUPFAM" id="SSF141571">
    <property type="entry name" value="Pentapeptide repeat-like"/>
    <property type="match status" value="1"/>
</dbReference>
<name>A0AA48GLF8_9BACT</name>
<keyword evidence="2" id="KW-1185">Reference proteome</keyword>
<accession>A0AA48GLF8</accession>
<dbReference type="InterPro" id="IPR051082">
    <property type="entry name" value="Pentapeptide-BTB/POZ_domain"/>
</dbReference>
<dbReference type="Proteomes" id="UP001238179">
    <property type="component" value="Chromosome"/>
</dbReference>